<comment type="similarity">
    <text evidence="1 3">Belongs to the short-chain dehydrogenases/reductases (SDR) family.</text>
</comment>
<protein>
    <submittedName>
        <fullName evidence="5">SDR family oxidoreductase</fullName>
        <ecNumber evidence="5">1.1.-.-</ecNumber>
    </submittedName>
    <submittedName>
        <fullName evidence="4">Short-chain dehydrogenase</fullName>
    </submittedName>
</protein>
<evidence type="ECO:0000256" key="1">
    <source>
        <dbReference type="ARBA" id="ARBA00006484"/>
    </source>
</evidence>
<dbReference type="EC" id="1.1.-.-" evidence="5"/>
<dbReference type="InterPro" id="IPR002347">
    <property type="entry name" value="SDR_fam"/>
</dbReference>
<evidence type="ECO:0000256" key="2">
    <source>
        <dbReference type="ARBA" id="ARBA00023002"/>
    </source>
</evidence>
<dbReference type="InterPro" id="IPR051911">
    <property type="entry name" value="SDR_oxidoreductase"/>
</dbReference>
<dbReference type="PANTHER" id="PTHR43976:SF16">
    <property type="entry name" value="SHORT-CHAIN DEHYDROGENASE_REDUCTASE FAMILY PROTEIN"/>
    <property type="match status" value="1"/>
</dbReference>
<name>A0A1K1RVI5_9BACT</name>
<reference evidence="5 7" key="2">
    <citation type="submission" date="2023-11" db="EMBL/GenBank/DDBJ databases">
        <title>MicrobeMod: A computational toolkit for identifying prokaryotic methylation and restriction-modification with nanopore sequencing.</title>
        <authorList>
            <person name="Crits-Christoph A."/>
            <person name="Kang S.C."/>
            <person name="Lee H."/>
            <person name="Ostrov N."/>
        </authorList>
    </citation>
    <scope>NUCLEOTIDE SEQUENCE [LARGE SCALE GENOMIC DNA]</scope>
    <source>
        <strain evidence="5 7">ATCC 23090</strain>
    </source>
</reference>
<dbReference type="Pfam" id="PF00106">
    <property type="entry name" value="adh_short"/>
    <property type="match status" value="1"/>
</dbReference>
<dbReference type="Gene3D" id="3.40.50.720">
    <property type="entry name" value="NAD(P)-binding Rossmann-like Domain"/>
    <property type="match status" value="1"/>
</dbReference>
<dbReference type="EMBL" id="FPIZ01000014">
    <property type="protein sequence ID" value="SFW75938.1"/>
    <property type="molecule type" value="Genomic_DNA"/>
</dbReference>
<dbReference type="AlphaFoldDB" id="A0A1K1RVI5"/>
<dbReference type="InterPro" id="IPR020904">
    <property type="entry name" value="Sc_DH/Rdtase_CS"/>
</dbReference>
<evidence type="ECO:0000313" key="7">
    <source>
        <dbReference type="Proteomes" id="UP001326715"/>
    </source>
</evidence>
<dbReference type="PRINTS" id="PR00081">
    <property type="entry name" value="GDHRDH"/>
</dbReference>
<evidence type="ECO:0000256" key="3">
    <source>
        <dbReference type="RuleBase" id="RU000363"/>
    </source>
</evidence>
<organism evidence="4 6">
    <name type="scientific">Chitinophaga sancti</name>
    <dbReference type="NCBI Taxonomy" id="1004"/>
    <lineage>
        <taxon>Bacteria</taxon>
        <taxon>Pseudomonadati</taxon>
        <taxon>Bacteroidota</taxon>
        <taxon>Chitinophagia</taxon>
        <taxon>Chitinophagales</taxon>
        <taxon>Chitinophagaceae</taxon>
        <taxon>Chitinophaga</taxon>
    </lineage>
</organism>
<proteinExistence type="inferred from homology"/>
<accession>A0A1K1RVI5</accession>
<reference evidence="4 6" key="1">
    <citation type="submission" date="2016-11" db="EMBL/GenBank/DDBJ databases">
        <authorList>
            <person name="Jaros S."/>
            <person name="Januszkiewicz K."/>
            <person name="Wedrychowicz H."/>
        </authorList>
    </citation>
    <scope>NUCLEOTIDE SEQUENCE [LARGE SCALE GENOMIC DNA]</scope>
    <source>
        <strain evidence="4 6">DSM 784</strain>
    </source>
</reference>
<keyword evidence="7" id="KW-1185">Reference proteome</keyword>
<evidence type="ECO:0000313" key="6">
    <source>
        <dbReference type="Proteomes" id="UP000183788"/>
    </source>
</evidence>
<dbReference type="Proteomes" id="UP000183788">
    <property type="component" value="Unassembled WGS sequence"/>
</dbReference>
<sequence>MKKNILVTGASSGFGLLIANKLHENGYNVIGTSRNPDRYVGKLPLKMVALDLDSEESINTFSERLFKEISQLDILINNAGFLVSGIAEETPIELGRQQFETNFWGTIKVTNAILPHFRKQKFGKIITVGSIVGLVAFPNASYYSASKHALEGYFKTLRYELNEFNVSVAMIEPSAFKTSILDNSSSPIHKIKDYNTLRGKIEKFTTDTLVKNAEDPIIVAEKVLKVVQTDKPKFRNIVGKGTSVLINLQHFANGTLEKNVLKQLNKN</sequence>
<dbReference type="PROSITE" id="PS00061">
    <property type="entry name" value="ADH_SHORT"/>
    <property type="match status" value="1"/>
</dbReference>
<dbReference type="GO" id="GO:0016491">
    <property type="term" value="F:oxidoreductase activity"/>
    <property type="evidence" value="ECO:0007669"/>
    <property type="project" value="UniProtKB-KW"/>
</dbReference>
<dbReference type="InterPro" id="IPR036291">
    <property type="entry name" value="NAD(P)-bd_dom_sf"/>
</dbReference>
<dbReference type="PANTHER" id="PTHR43976">
    <property type="entry name" value="SHORT CHAIN DEHYDROGENASE"/>
    <property type="match status" value="1"/>
</dbReference>
<gene>
    <name evidence="4" type="ORF">SAMN05661012_04316</name>
    <name evidence="5" type="ORF">SR876_11380</name>
</gene>
<dbReference type="Proteomes" id="UP001326715">
    <property type="component" value="Chromosome"/>
</dbReference>
<dbReference type="SUPFAM" id="SSF51735">
    <property type="entry name" value="NAD(P)-binding Rossmann-fold domains"/>
    <property type="match status" value="1"/>
</dbReference>
<dbReference type="EMBL" id="CP140154">
    <property type="protein sequence ID" value="WQG92107.1"/>
    <property type="molecule type" value="Genomic_DNA"/>
</dbReference>
<evidence type="ECO:0000313" key="4">
    <source>
        <dbReference type="EMBL" id="SFW75938.1"/>
    </source>
</evidence>
<dbReference type="PRINTS" id="PR00080">
    <property type="entry name" value="SDRFAMILY"/>
</dbReference>
<dbReference type="CDD" id="cd05374">
    <property type="entry name" value="17beta-HSD-like_SDR_c"/>
    <property type="match status" value="1"/>
</dbReference>
<keyword evidence="2 5" id="KW-0560">Oxidoreductase</keyword>
<dbReference type="RefSeq" id="WP_072363306.1">
    <property type="nucleotide sequence ID" value="NZ_CP139972.1"/>
</dbReference>
<dbReference type="OrthoDB" id="1235794at2"/>
<dbReference type="STRING" id="1004.SAMN05661012_04316"/>
<evidence type="ECO:0000313" key="5">
    <source>
        <dbReference type="EMBL" id="WQG92107.1"/>
    </source>
</evidence>